<dbReference type="InterPro" id="IPR036388">
    <property type="entry name" value="WH-like_DNA-bd_sf"/>
</dbReference>
<accession>A0A849KDA7</accession>
<dbReference type="CDD" id="cd07377">
    <property type="entry name" value="WHTH_GntR"/>
    <property type="match status" value="1"/>
</dbReference>
<dbReference type="PRINTS" id="PR00035">
    <property type="entry name" value="HTHGNTR"/>
</dbReference>
<dbReference type="RefSeq" id="WP_171563661.1">
    <property type="nucleotide sequence ID" value="NZ_JABFCS010000002.1"/>
</dbReference>
<dbReference type="InterPro" id="IPR000524">
    <property type="entry name" value="Tscrpt_reg_HTH_GntR"/>
</dbReference>
<dbReference type="AlphaFoldDB" id="A0A849KDA7"/>
<dbReference type="SUPFAM" id="SSF48008">
    <property type="entry name" value="GntR ligand-binding domain-like"/>
    <property type="match status" value="1"/>
</dbReference>
<dbReference type="Gene3D" id="1.20.120.530">
    <property type="entry name" value="GntR ligand-binding domain-like"/>
    <property type="match status" value="1"/>
</dbReference>
<reference evidence="5 6" key="1">
    <citation type="submission" date="2020-05" db="EMBL/GenBank/DDBJ databases">
        <authorList>
            <person name="Khan S.A."/>
            <person name="Jeon C.O."/>
            <person name="Chun B.H."/>
        </authorList>
    </citation>
    <scope>NUCLEOTIDE SEQUENCE [LARGE SCALE GENOMIC DNA]</scope>
    <source>
        <strain evidence="5 6">B156</strain>
    </source>
</reference>
<organism evidence="5 6">
    <name type="scientific">Ramlibacter montanisoli</name>
    <dbReference type="NCBI Taxonomy" id="2732512"/>
    <lineage>
        <taxon>Bacteria</taxon>
        <taxon>Pseudomonadati</taxon>
        <taxon>Pseudomonadota</taxon>
        <taxon>Betaproteobacteria</taxon>
        <taxon>Burkholderiales</taxon>
        <taxon>Comamonadaceae</taxon>
        <taxon>Ramlibacter</taxon>
    </lineage>
</organism>
<dbReference type="GO" id="GO:0003700">
    <property type="term" value="F:DNA-binding transcription factor activity"/>
    <property type="evidence" value="ECO:0007669"/>
    <property type="project" value="InterPro"/>
</dbReference>
<dbReference type="Proteomes" id="UP000552954">
    <property type="component" value="Unassembled WGS sequence"/>
</dbReference>
<protein>
    <submittedName>
        <fullName evidence="5">GntR family transcriptional regulator</fullName>
    </submittedName>
</protein>
<dbReference type="PANTHER" id="PTHR43537:SF24">
    <property type="entry name" value="GLUCONATE OPERON TRANSCRIPTIONAL REPRESSOR"/>
    <property type="match status" value="1"/>
</dbReference>
<keyword evidence="1" id="KW-0805">Transcription regulation</keyword>
<gene>
    <name evidence="5" type="ORF">HK415_22610</name>
</gene>
<evidence type="ECO:0000313" key="5">
    <source>
        <dbReference type="EMBL" id="NNU45350.1"/>
    </source>
</evidence>
<dbReference type="InterPro" id="IPR008920">
    <property type="entry name" value="TF_FadR/GntR_C"/>
</dbReference>
<dbReference type="SUPFAM" id="SSF46785">
    <property type="entry name" value="Winged helix' DNA-binding domain"/>
    <property type="match status" value="1"/>
</dbReference>
<comment type="caution">
    <text evidence="5">The sequence shown here is derived from an EMBL/GenBank/DDBJ whole genome shotgun (WGS) entry which is preliminary data.</text>
</comment>
<evidence type="ECO:0000256" key="2">
    <source>
        <dbReference type="ARBA" id="ARBA00023125"/>
    </source>
</evidence>
<proteinExistence type="predicted"/>
<keyword evidence="2" id="KW-0238">DNA-binding</keyword>
<dbReference type="SMART" id="SM00895">
    <property type="entry name" value="FCD"/>
    <property type="match status" value="1"/>
</dbReference>
<evidence type="ECO:0000259" key="4">
    <source>
        <dbReference type="PROSITE" id="PS50949"/>
    </source>
</evidence>
<feature type="domain" description="HTH gntR-type" evidence="4">
    <location>
        <begin position="11"/>
        <end position="78"/>
    </location>
</feature>
<sequence>MNAPLLVERPQLLTDLAYERLREGIVAGELKLGQQVSEAQLAARMGISKTPIREALVRLKMEGLVEIQPQRGTFVFRLTPEQVGQLCRYRAMIEVAALREAYATHRKELLQGLKRLVAEMEVAERSGDLAPLSRLDMNFHFELLACCPNPYLRAAYELIRFQLTALRQRSPISNMVDSHEVLVRALERGDLEGACRMLETHVLENEARYIAACGVD</sequence>
<name>A0A849KDA7_9BURK</name>
<evidence type="ECO:0000313" key="6">
    <source>
        <dbReference type="Proteomes" id="UP000552954"/>
    </source>
</evidence>
<dbReference type="InterPro" id="IPR036390">
    <property type="entry name" value="WH_DNA-bd_sf"/>
</dbReference>
<keyword evidence="3" id="KW-0804">Transcription</keyword>
<dbReference type="Pfam" id="PF07729">
    <property type="entry name" value="FCD"/>
    <property type="match status" value="1"/>
</dbReference>
<dbReference type="PANTHER" id="PTHR43537">
    <property type="entry name" value="TRANSCRIPTIONAL REGULATOR, GNTR FAMILY"/>
    <property type="match status" value="1"/>
</dbReference>
<evidence type="ECO:0000256" key="3">
    <source>
        <dbReference type="ARBA" id="ARBA00023163"/>
    </source>
</evidence>
<dbReference type="InterPro" id="IPR011711">
    <property type="entry name" value="GntR_C"/>
</dbReference>
<dbReference type="Pfam" id="PF00392">
    <property type="entry name" value="GntR"/>
    <property type="match status" value="1"/>
</dbReference>
<reference evidence="5 6" key="2">
    <citation type="submission" date="2020-06" db="EMBL/GenBank/DDBJ databases">
        <title>Ramlibacter rhizophilus sp. nov., isolated from rhizosphere soil of national flower Mugunghwa from South Korea.</title>
        <authorList>
            <person name="Zheng-Fei Y."/>
            <person name="Huan T."/>
        </authorList>
    </citation>
    <scope>NUCLEOTIDE SEQUENCE [LARGE SCALE GENOMIC DNA]</scope>
    <source>
        <strain evidence="5 6">B156</strain>
    </source>
</reference>
<dbReference type="EMBL" id="JABFCS010000002">
    <property type="protein sequence ID" value="NNU45350.1"/>
    <property type="molecule type" value="Genomic_DNA"/>
</dbReference>
<evidence type="ECO:0000256" key="1">
    <source>
        <dbReference type="ARBA" id="ARBA00023015"/>
    </source>
</evidence>
<dbReference type="PROSITE" id="PS50949">
    <property type="entry name" value="HTH_GNTR"/>
    <property type="match status" value="1"/>
</dbReference>
<dbReference type="SMART" id="SM00345">
    <property type="entry name" value="HTH_GNTR"/>
    <property type="match status" value="1"/>
</dbReference>
<keyword evidence="6" id="KW-1185">Reference proteome</keyword>
<dbReference type="Gene3D" id="1.10.10.10">
    <property type="entry name" value="Winged helix-like DNA-binding domain superfamily/Winged helix DNA-binding domain"/>
    <property type="match status" value="1"/>
</dbReference>
<dbReference type="GO" id="GO:0003677">
    <property type="term" value="F:DNA binding"/>
    <property type="evidence" value="ECO:0007669"/>
    <property type="project" value="UniProtKB-KW"/>
</dbReference>